<sequence length="322" mass="34962">MTCINALPKRVRCYPRSVGTLATQGIEMKSFLIALAITLGAAANAMAQTPKQILFVVGPSSHPPGSHEVAAGARLMAHCVENAENVSALHATVVEGWPKDESLLDSADSVVFIGDTFPPQRLPDTEAILAKLDQMMRRGCGIACIHYATGLLGKDVAADGEHPLLHWMGGYFANNTCPHHQGIAKIFQAATITPATPTHPISRGWSEFTIHDEPYIKNYFGKNDNQLAANVTALATSMLPPEKPEREIVAWCVEREPATGGGRGFAIVMPHFYKNWSDEDLRRLILNAIVWTANREVPPIGVRGQLPNLATFEPVSVEVSSR</sequence>
<keyword evidence="3" id="KW-1185">Reference proteome</keyword>
<dbReference type="InterPro" id="IPR029062">
    <property type="entry name" value="Class_I_gatase-like"/>
</dbReference>
<evidence type="ECO:0000313" key="2">
    <source>
        <dbReference type="EMBL" id="TWU37247.1"/>
    </source>
</evidence>
<dbReference type="AlphaFoldDB" id="A0A5C6DN15"/>
<dbReference type="InterPro" id="IPR029010">
    <property type="entry name" value="ThuA-like"/>
</dbReference>
<proteinExistence type="predicted"/>
<reference evidence="2 3" key="1">
    <citation type="submission" date="2019-02" db="EMBL/GenBank/DDBJ databases">
        <title>Deep-cultivation of Planctomycetes and their phenomic and genomic characterization uncovers novel biology.</title>
        <authorList>
            <person name="Wiegand S."/>
            <person name="Jogler M."/>
            <person name="Boedeker C."/>
            <person name="Pinto D."/>
            <person name="Vollmers J."/>
            <person name="Rivas-Marin E."/>
            <person name="Kohn T."/>
            <person name="Peeters S.H."/>
            <person name="Heuer A."/>
            <person name="Rast P."/>
            <person name="Oberbeckmann S."/>
            <person name="Bunk B."/>
            <person name="Jeske O."/>
            <person name="Meyerdierks A."/>
            <person name="Storesund J.E."/>
            <person name="Kallscheuer N."/>
            <person name="Luecker S."/>
            <person name="Lage O.M."/>
            <person name="Pohl T."/>
            <person name="Merkel B.J."/>
            <person name="Hornburger P."/>
            <person name="Mueller R.-W."/>
            <person name="Bruemmer F."/>
            <person name="Labrenz M."/>
            <person name="Spormann A.M."/>
            <person name="Op Den Camp H."/>
            <person name="Overmann J."/>
            <person name="Amann R."/>
            <person name="Jetten M.S.M."/>
            <person name="Mascher T."/>
            <person name="Medema M.H."/>
            <person name="Devos D.P."/>
            <person name="Kaster A.-K."/>
            <person name="Ovreas L."/>
            <person name="Rohde M."/>
            <person name="Galperin M.Y."/>
            <person name="Jogler C."/>
        </authorList>
    </citation>
    <scope>NUCLEOTIDE SEQUENCE [LARGE SCALE GENOMIC DNA]</scope>
    <source>
        <strain evidence="2 3">Poly41</strain>
    </source>
</reference>
<protein>
    <submittedName>
        <fullName evidence="2">Trehalose utilization</fullName>
    </submittedName>
</protein>
<dbReference type="Gene3D" id="3.40.50.880">
    <property type="match status" value="1"/>
</dbReference>
<evidence type="ECO:0000313" key="3">
    <source>
        <dbReference type="Proteomes" id="UP000319143"/>
    </source>
</evidence>
<accession>A0A5C6DN15</accession>
<dbReference type="EMBL" id="SJPV01000005">
    <property type="protein sequence ID" value="TWU37247.1"/>
    <property type="molecule type" value="Genomic_DNA"/>
</dbReference>
<dbReference type="Proteomes" id="UP000319143">
    <property type="component" value="Unassembled WGS sequence"/>
</dbReference>
<dbReference type="SUPFAM" id="SSF52317">
    <property type="entry name" value="Class I glutamine amidotransferase-like"/>
    <property type="match status" value="1"/>
</dbReference>
<evidence type="ECO:0000259" key="1">
    <source>
        <dbReference type="Pfam" id="PF06283"/>
    </source>
</evidence>
<comment type="caution">
    <text evidence="2">The sequence shown here is derived from an EMBL/GenBank/DDBJ whole genome shotgun (WGS) entry which is preliminary data.</text>
</comment>
<gene>
    <name evidence="2" type="ORF">Poly41_33760</name>
</gene>
<feature type="domain" description="ThuA-like" evidence="1">
    <location>
        <begin position="90"/>
        <end position="292"/>
    </location>
</feature>
<organism evidence="2 3">
    <name type="scientific">Novipirellula artificiosorum</name>
    <dbReference type="NCBI Taxonomy" id="2528016"/>
    <lineage>
        <taxon>Bacteria</taxon>
        <taxon>Pseudomonadati</taxon>
        <taxon>Planctomycetota</taxon>
        <taxon>Planctomycetia</taxon>
        <taxon>Pirellulales</taxon>
        <taxon>Pirellulaceae</taxon>
        <taxon>Novipirellula</taxon>
    </lineage>
</organism>
<dbReference type="Pfam" id="PF06283">
    <property type="entry name" value="ThuA"/>
    <property type="match status" value="1"/>
</dbReference>
<name>A0A5C6DN15_9BACT</name>